<sequence length="227" mass="25534">MTRSTDEAPTARANGSAALLPRLRELVLSGDYQPDEPLSEVRLADHFQVSRTPVREALKQLQVEGLVEIRPKVGTFVRRITRREIVEMFELKEVFEGMAARLMARRSPTDELTLLDANVRASERALSRGDIDGYPPLVHDFHETLLCGADNRKLEAHYRTLMNQLAYHRMIVNTVAHPGRLARSVDEHRLVAELIREKDGVGAELAMRAHVSASAHEAMSDLLALRD</sequence>
<gene>
    <name evidence="5" type="ORF">RM423_23180</name>
</gene>
<proteinExistence type="predicted"/>
<feature type="domain" description="HTH gntR-type" evidence="4">
    <location>
        <begin position="13"/>
        <end position="80"/>
    </location>
</feature>
<name>A0ABU2JH07_9ACTN</name>
<dbReference type="InterPro" id="IPR000524">
    <property type="entry name" value="Tscrpt_reg_HTH_GntR"/>
</dbReference>
<evidence type="ECO:0000259" key="4">
    <source>
        <dbReference type="PROSITE" id="PS50949"/>
    </source>
</evidence>
<dbReference type="PANTHER" id="PTHR43537:SF5">
    <property type="entry name" value="UXU OPERON TRANSCRIPTIONAL REGULATOR"/>
    <property type="match status" value="1"/>
</dbReference>
<evidence type="ECO:0000256" key="2">
    <source>
        <dbReference type="ARBA" id="ARBA00023125"/>
    </source>
</evidence>
<dbReference type="PROSITE" id="PS50949">
    <property type="entry name" value="HTH_GNTR"/>
    <property type="match status" value="1"/>
</dbReference>
<accession>A0ABU2JH07</accession>
<dbReference type="SMART" id="SM00895">
    <property type="entry name" value="FCD"/>
    <property type="match status" value="1"/>
</dbReference>
<dbReference type="InterPro" id="IPR036390">
    <property type="entry name" value="WH_DNA-bd_sf"/>
</dbReference>
<dbReference type="Pfam" id="PF07729">
    <property type="entry name" value="FCD"/>
    <property type="match status" value="1"/>
</dbReference>
<dbReference type="Gene3D" id="1.20.120.530">
    <property type="entry name" value="GntR ligand-binding domain-like"/>
    <property type="match status" value="1"/>
</dbReference>
<evidence type="ECO:0000313" key="6">
    <source>
        <dbReference type="Proteomes" id="UP001183176"/>
    </source>
</evidence>
<dbReference type="SUPFAM" id="SSF48008">
    <property type="entry name" value="GntR ligand-binding domain-like"/>
    <property type="match status" value="1"/>
</dbReference>
<dbReference type="SUPFAM" id="SSF46785">
    <property type="entry name" value="Winged helix' DNA-binding domain"/>
    <property type="match status" value="1"/>
</dbReference>
<keyword evidence="6" id="KW-1185">Reference proteome</keyword>
<dbReference type="InterPro" id="IPR036388">
    <property type="entry name" value="WH-like_DNA-bd_sf"/>
</dbReference>
<dbReference type="InterPro" id="IPR008920">
    <property type="entry name" value="TF_FadR/GntR_C"/>
</dbReference>
<reference evidence="6" key="1">
    <citation type="submission" date="2023-07" db="EMBL/GenBank/DDBJ databases">
        <title>30 novel species of actinomycetes from the DSMZ collection.</title>
        <authorList>
            <person name="Nouioui I."/>
        </authorList>
    </citation>
    <scope>NUCLEOTIDE SEQUENCE [LARGE SCALE GENOMIC DNA]</scope>
    <source>
        <strain evidence="6">DSM 44399</strain>
    </source>
</reference>
<dbReference type="SMART" id="SM00345">
    <property type="entry name" value="HTH_GNTR"/>
    <property type="match status" value="1"/>
</dbReference>
<evidence type="ECO:0000256" key="3">
    <source>
        <dbReference type="ARBA" id="ARBA00023163"/>
    </source>
</evidence>
<dbReference type="Proteomes" id="UP001183176">
    <property type="component" value="Unassembled WGS sequence"/>
</dbReference>
<keyword evidence="1" id="KW-0805">Transcription regulation</keyword>
<evidence type="ECO:0000313" key="5">
    <source>
        <dbReference type="EMBL" id="MDT0264272.1"/>
    </source>
</evidence>
<dbReference type="RefSeq" id="WP_311425414.1">
    <property type="nucleotide sequence ID" value="NZ_JAVREH010000083.1"/>
</dbReference>
<dbReference type="PRINTS" id="PR00035">
    <property type="entry name" value="HTHGNTR"/>
</dbReference>
<keyword evidence="2" id="KW-0238">DNA-binding</keyword>
<protein>
    <submittedName>
        <fullName evidence="5">GntR family transcriptional regulator</fullName>
    </submittedName>
</protein>
<comment type="caution">
    <text evidence="5">The sequence shown here is derived from an EMBL/GenBank/DDBJ whole genome shotgun (WGS) entry which is preliminary data.</text>
</comment>
<dbReference type="Gene3D" id="1.10.10.10">
    <property type="entry name" value="Winged helix-like DNA-binding domain superfamily/Winged helix DNA-binding domain"/>
    <property type="match status" value="1"/>
</dbReference>
<evidence type="ECO:0000256" key="1">
    <source>
        <dbReference type="ARBA" id="ARBA00023015"/>
    </source>
</evidence>
<dbReference type="InterPro" id="IPR011711">
    <property type="entry name" value="GntR_C"/>
</dbReference>
<dbReference type="CDD" id="cd07377">
    <property type="entry name" value="WHTH_GntR"/>
    <property type="match status" value="1"/>
</dbReference>
<dbReference type="Pfam" id="PF00392">
    <property type="entry name" value="GntR"/>
    <property type="match status" value="1"/>
</dbReference>
<dbReference type="PANTHER" id="PTHR43537">
    <property type="entry name" value="TRANSCRIPTIONAL REGULATOR, GNTR FAMILY"/>
    <property type="match status" value="1"/>
</dbReference>
<keyword evidence="3" id="KW-0804">Transcription</keyword>
<organism evidence="5 6">
    <name type="scientific">Jatrophihabitans lederbergiae</name>
    <dbReference type="NCBI Taxonomy" id="3075547"/>
    <lineage>
        <taxon>Bacteria</taxon>
        <taxon>Bacillati</taxon>
        <taxon>Actinomycetota</taxon>
        <taxon>Actinomycetes</taxon>
        <taxon>Jatrophihabitantales</taxon>
        <taxon>Jatrophihabitantaceae</taxon>
        <taxon>Jatrophihabitans</taxon>
    </lineage>
</organism>
<dbReference type="EMBL" id="JAVREH010000083">
    <property type="protein sequence ID" value="MDT0264272.1"/>
    <property type="molecule type" value="Genomic_DNA"/>
</dbReference>